<dbReference type="EMBL" id="MU250535">
    <property type="protein sequence ID" value="KAG7445965.1"/>
    <property type="molecule type" value="Genomic_DNA"/>
</dbReference>
<evidence type="ECO:0000256" key="1">
    <source>
        <dbReference type="SAM" id="MobiDB-lite"/>
    </source>
</evidence>
<gene>
    <name evidence="2" type="ORF">BT62DRAFT_1006148</name>
</gene>
<feature type="region of interest" description="Disordered" evidence="1">
    <location>
        <begin position="1"/>
        <end position="23"/>
    </location>
</feature>
<dbReference type="GeneID" id="66099505"/>
<evidence type="ECO:0000313" key="3">
    <source>
        <dbReference type="Proteomes" id="UP000812287"/>
    </source>
</evidence>
<keyword evidence="3" id="KW-1185">Reference proteome</keyword>
<evidence type="ECO:0000313" key="2">
    <source>
        <dbReference type="EMBL" id="KAG7445965.1"/>
    </source>
</evidence>
<accession>A0A9P7VT47</accession>
<name>A0A9P7VT47_9AGAR</name>
<proteinExistence type="predicted"/>
<dbReference type="RefSeq" id="XP_043039465.1">
    <property type="nucleotide sequence ID" value="XM_043177218.1"/>
</dbReference>
<comment type="caution">
    <text evidence="2">The sequence shown here is derived from an EMBL/GenBank/DDBJ whole genome shotgun (WGS) entry which is preliminary data.</text>
</comment>
<sequence length="201" mass="22678">MRAAYSPFVIPHSSSSSDAFDSDPFQRATPTDIQLYLTSQDSTVYETYSRRQLVVDNDVTCTTVLPLYPAFHLYPARLFLTRLLPPPRSFICRVGTCGPTKSFQHAITHGPFMKGKQVWTTGAHALELRATYYESGRGRSARMQKESFVFVDIFSFSVPSARLSLYSVRNGDPSNGWRAINDRFIVMKKMEHVFADIAGAF</sequence>
<organism evidence="2 3">
    <name type="scientific">Guyanagaster necrorhizus</name>
    <dbReference type="NCBI Taxonomy" id="856835"/>
    <lineage>
        <taxon>Eukaryota</taxon>
        <taxon>Fungi</taxon>
        <taxon>Dikarya</taxon>
        <taxon>Basidiomycota</taxon>
        <taxon>Agaricomycotina</taxon>
        <taxon>Agaricomycetes</taxon>
        <taxon>Agaricomycetidae</taxon>
        <taxon>Agaricales</taxon>
        <taxon>Marasmiineae</taxon>
        <taxon>Physalacriaceae</taxon>
        <taxon>Guyanagaster</taxon>
    </lineage>
</organism>
<dbReference type="Proteomes" id="UP000812287">
    <property type="component" value="Unassembled WGS sequence"/>
</dbReference>
<feature type="compositionally biased region" description="Low complexity" evidence="1">
    <location>
        <begin position="13"/>
        <end position="23"/>
    </location>
</feature>
<reference evidence="2" key="1">
    <citation type="submission" date="2020-11" db="EMBL/GenBank/DDBJ databases">
        <title>Adaptations for nitrogen fixation in a non-lichenized fungal sporocarp promotes dispersal by wood-feeding termites.</title>
        <authorList>
            <consortium name="DOE Joint Genome Institute"/>
            <person name="Koch R.A."/>
            <person name="Yoon G."/>
            <person name="Arayal U."/>
            <person name="Lail K."/>
            <person name="Amirebrahimi M."/>
            <person name="Labutti K."/>
            <person name="Lipzen A."/>
            <person name="Riley R."/>
            <person name="Barry K."/>
            <person name="Henrissat B."/>
            <person name="Grigoriev I.V."/>
            <person name="Herr J.R."/>
            <person name="Aime M.C."/>
        </authorList>
    </citation>
    <scope>NUCLEOTIDE SEQUENCE</scope>
    <source>
        <strain evidence="2">MCA 3950</strain>
    </source>
</reference>
<dbReference type="AlphaFoldDB" id="A0A9P7VT47"/>
<protein>
    <submittedName>
        <fullName evidence="2">Uncharacterized protein</fullName>
    </submittedName>
</protein>